<dbReference type="PANTHER" id="PTHR11465:SF13">
    <property type="entry name" value="CATALASE (EUROFUNG)"/>
    <property type="match status" value="1"/>
</dbReference>
<dbReference type="SUPFAM" id="SSF56634">
    <property type="entry name" value="Heme-dependent catalase-like"/>
    <property type="match status" value="1"/>
</dbReference>
<dbReference type="PANTHER" id="PTHR11465">
    <property type="entry name" value="CATALASE"/>
    <property type="match status" value="1"/>
</dbReference>
<reference evidence="9" key="1">
    <citation type="journal article" date="2020" name="Stud. Mycol.">
        <title>101 Dothideomycetes genomes: a test case for predicting lifestyles and emergence of pathogens.</title>
        <authorList>
            <person name="Haridas S."/>
            <person name="Albert R."/>
            <person name="Binder M."/>
            <person name="Bloem J."/>
            <person name="Labutti K."/>
            <person name="Salamov A."/>
            <person name="Andreopoulos B."/>
            <person name="Baker S."/>
            <person name="Barry K."/>
            <person name="Bills G."/>
            <person name="Bluhm B."/>
            <person name="Cannon C."/>
            <person name="Castanera R."/>
            <person name="Culley D."/>
            <person name="Daum C."/>
            <person name="Ezra D."/>
            <person name="Gonzalez J."/>
            <person name="Henrissat B."/>
            <person name="Kuo A."/>
            <person name="Liang C."/>
            <person name="Lipzen A."/>
            <person name="Lutzoni F."/>
            <person name="Magnuson J."/>
            <person name="Mondo S."/>
            <person name="Nolan M."/>
            <person name="Ohm R."/>
            <person name="Pangilinan J."/>
            <person name="Park H.-J."/>
            <person name="Ramirez L."/>
            <person name="Alfaro M."/>
            <person name="Sun H."/>
            <person name="Tritt A."/>
            <person name="Yoshinaga Y."/>
            <person name="Zwiers L.-H."/>
            <person name="Turgeon B."/>
            <person name="Goodwin S."/>
            <person name="Spatafora J."/>
            <person name="Crous P."/>
            <person name="Grigoriev I."/>
        </authorList>
    </citation>
    <scope>NUCLEOTIDE SEQUENCE</scope>
    <source>
        <strain evidence="9">CBS 379.55</strain>
    </source>
</reference>
<dbReference type="InterPro" id="IPR020835">
    <property type="entry name" value="Catalase_sf"/>
</dbReference>
<dbReference type="EMBL" id="ML986505">
    <property type="protein sequence ID" value="KAF2274062.1"/>
    <property type="molecule type" value="Genomic_DNA"/>
</dbReference>
<evidence type="ECO:0000256" key="6">
    <source>
        <dbReference type="ARBA" id="ARBA00023004"/>
    </source>
</evidence>
<evidence type="ECO:0000256" key="1">
    <source>
        <dbReference type="ARBA" id="ARBA00005329"/>
    </source>
</evidence>
<dbReference type="InterPro" id="IPR010582">
    <property type="entry name" value="Catalase_immune_responsive"/>
</dbReference>
<keyword evidence="10" id="KW-1185">Reference proteome</keyword>
<protein>
    <submittedName>
        <fullName evidence="9">Heme-dependent catalase</fullName>
    </submittedName>
</protein>
<dbReference type="InterPro" id="IPR011614">
    <property type="entry name" value="Catalase_core"/>
</dbReference>
<dbReference type="PRINTS" id="PR00067">
    <property type="entry name" value="CATALASE"/>
</dbReference>
<sequence length="596" mass="68085">MPSSTSANTNQNDPLQHPLQATAMAIKGAATGEGRAPRMSHMASANEGPADIIGKVSGAVQGGKREDDSLYFTTTEGIPWPDAEHSKTIGGIPVASDVFLFQKQQHFNRSKNLERMVHPCGSGAFGFFECTKNVTDLTKANFLSTVGEKTPIFVRFSTVTPGREYPDEARNPRGFAIKFYTMEGNYDIVGLNFPVFFCRDPIQGPDVIRSQWRNPQNFLFDYDAIFDLLGNTPEANHAGLMFFSDHGTPVGWRFNHGYGCHTFKWVNKEGRFVYIKYHFIAKHGQKQFTQEEATKMCGEDPDYSKRDLWETIEGGEHPEWTAYVQVMKPEDADPEKLGFDPFDVTKVWPRSQFPMQEFGRLVLNKNPENFHRDVEQAAFSPGSMVPGIEDSPDPLLQFRMFFYRDAQFHRIGVNLHQVPVNCPFMAQSYAPLAFDGQMRVDANHAGNKPYAPNSFAHKFRPDVAEAPYQVSDNILSRKSHYWHEGKKNDYDQARELWQRVMSEQEKQNTIKNTVNMLKFVKYDDIKKKYLAQQYNISPDLARGLYEGLPADRKSFDFSEVEKLAETAHEWYKERKFRPSQGERLTGYAPPMSIYNQ</sequence>
<accession>A0A6A6JCA6</accession>
<dbReference type="Pfam" id="PF06628">
    <property type="entry name" value="Catalase-rel"/>
    <property type="match status" value="1"/>
</dbReference>
<organism evidence="9 10">
    <name type="scientific">Westerdykella ornata</name>
    <dbReference type="NCBI Taxonomy" id="318751"/>
    <lineage>
        <taxon>Eukaryota</taxon>
        <taxon>Fungi</taxon>
        <taxon>Dikarya</taxon>
        <taxon>Ascomycota</taxon>
        <taxon>Pezizomycotina</taxon>
        <taxon>Dothideomycetes</taxon>
        <taxon>Pleosporomycetidae</taxon>
        <taxon>Pleosporales</taxon>
        <taxon>Sporormiaceae</taxon>
        <taxon>Westerdykella</taxon>
    </lineage>
</organism>
<dbReference type="Proteomes" id="UP000800097">
    <property type="component" value="Unassembled WGS sequence"/>
</dbReference>
<name>A0A6A6JCA6_WESOR</name>
<proteinExistence type="inferred from homology"/>
<evidence type="ECO:0000256" key="7">
    <source>
        <dbReference type="ARBA" id="ARBA00023324"/>
    </source>
</evidence>
<dbReference type="PROSITE" id="PS51402">
    <property type="entry name" value="CATALASE_3"/>
    <property type="match status" value="1"/>
</dbReference>
<feature type="domain" description="Catalase core" evidence="8">
    <location>
        <begin position="73"/>
        <end position="459"/>
    </location>
</feature>
<dbReference type="GO" id="GO:0020037">
    <property type="term" value="F:heme binding"/>
    <property type="evidence" value="ECO:0007669"/>
    <property type="project" value="InterPro"/>
</dbReference>
<evidence type="ECO:0000256" key="3">
    <source>
        <dbReference type="ARBA" id="ARBA00022617"/>
    </source>
</evidence>
<keyword evidence="6" id="KW-0408">Iron</keyword>
<dbReference type="InterPro" id="IPR024708">
    <property type="entry name" value="Catalase_AS"/>
</dbReference>
<dbReference type="InterPro" id="IPR018028">
    <property type="entry name" value="Catalase"/>
</dbReference>
<keyword evidence="4" id="KW-0479">Metal-binding</keyword>
<dbReference type="GO" id="GO:0005777">
    <property type="term" value="C:peroxisome"/>
    <property type="evidence" value="ECO:0007669"/>
    <property type="project" value="TreeGrafter"/>
</dbReference>
<evidence type="ECO:0000256" key="5">
    <source>
        <dbReference type="ARBA" id="ARBA00023002"/>
    </source>
</evidence>
<keyword evidence="5" id="KW-0560">Oxidoreductase</keyword>
<evidence type="ECO:0000313" key="10">
    <source>
        <dbReference type="Proteomes" id="UP000800097"/>
    </source>
</evidence>
<dbReference type="GO" id="GO:0005739">
    <property type="term" value="C:mitochondrion"/>
    <property type="evidence" value="ECO:0007669"/>
    <property type="project" value="TreeGrafter"/>
</dbReference>
<dbReference type="Pfam" id="PF00199">
    <property type="entry name" value="Catalase"/>
    <property type="match status" value="1"/>
</dbReference>
<keyword evidence="7" id="KW-0376">Hydrogen peroxide</keyword>
<dbReference type="GO" id="GO:0042744">
    <property type="term" value="P:hydrogen peroxide catabolic process"/>
    <property type="evidence" value="ECO:0007669"/>
    <property type="project" value="UniProtKB-KW"/>
</dbReference>
<evidence type="ECO:0000259" key="8">
    <source>
        <dbReference type="SMART" id="SM01060"/>
    </source>
</evidence>
<evidence type="ECO:0000313" key="9">
    <source>
        <dbReference type="EMBL" id="KAF2274062.1"/>
    </source>
</evidence>
<dbReference type="GO" id="GO:0042542">
    <property type="term" value="P:response to hydrogen peroxide"/>
    <property type="evidence" value="ECO:0007669"/>
    <property type="project" value="TreeGrafter"/>
</dbReference>
<keyword evidence="2" id="KW-0575">Peroxidase</keyword>
<keyword evidence="3" id="KW-0349">Heme</keyword>
<comment type="similarity">
    <text evidence="1">Belongs to the catalase family.</text>
</comment>
<evidence type="ECO:0000256" key="4">
    <source>
        <dbReference type="ARBA" id="ARBA00022723"/>
    </source>
</evidence>
<dbReference type="RefSeq" id="XP_033651601.1">
    <property type="nucleotide sequence ID" value="XM_033800381.1"/>
</dbReference>
<dbReference type="GO" id="GO:0046872">
    <property type="term" value="F:metal ion binding"/>
    <property type="evidence" value="ECO:0007669"/>
    <property type="project" value="UniProtKB-KW"/>
</dbReference>
<dbReference type="OrthoDB" id="6880011at2759"/>
<dbReference type="PROSITE" id="PS00438">
    <property type="entry name" value="CATALASE_2"/>
    <property type="match status" value="1"/>
</dbReference>
<dbReference type="FunFam" id="2.40.180.10:FF:000014">
    <property type="entry name" value="Catalase (Eurofung)"/>
    <property type="match status" value="1"/>
</dbReference>
<evidence type="ECO:0000256" key="2">
    <source>
        <dbReference type="ARBA" id="ARBA00022559"/>
    </source>
</evidence>
<dbReference type="AlphaFoldDB" id="A0A6A6JCA6"/>
<gene>
    <name evidence="9" type="ORF">EI97DRAFT_451882</name>
</gene>
<dbReference type="Gene3D" id="2.40.180.10">
    <property type="entry name" value="Catalase core domain"/>
    <property type="match status" value="1"/>
</dbReference>
<dbReference type="GO" id="GO:0004096">
    <property type="term" value="F:catalase activity"/>
    <property type="evidence" value="ECO:0007669"/>
    <property type="project" value="UniProtKB-EC"/>
</dbReference>
<dbReference type="GeneID" id="54553556"/>
<dbReference type="SMART" id="SM01060">
    <property type="entry name" value="Catalase"/>
    <property type="match status" value="1"/>
</dbReference>